<proteinExistence type="predicted"/>
<sequence length="174" mass="18954">MGQSPRIVELGSIAPVDNHGSRRKRRHLLGMSFQDLPKNWSEFPLSDPTLAADVVDLQINVGDRRLGIFKALLCDQEDRFLMTVDLNLPGRIQDVRPSSCSKLLEPVAIPLQDLPGGGALVLALGRPGPAEWPAVDSEWAEAATQACRAVGVRLIGFYIATTYQVRRAEVSAIA</sequence>
<gene>
    <name evidence="1" type="ORF">GCM10009744_40180</name>
</gene>
<evidence type="ECO:0000313" key="1">
    <source>
        <dbReference type="EMBL" id="GAA1645421.1"/>
    </source>
</evidence>
<dbReference type="Proteomes" id="UP001501319">
    <property type="component" value="Unassembled WGS sequence"/>
</dbReference>
<evidence type="ECO:0000313" key="2">
    <source>
        <dbReference type="Proteomes" id="UP001501319"/>
    </source>
</evidence>
<comment type="caution">
    <text evidence="1">The sequence shown here is derived from an EMBL/GenBank/DDBJ whole genome shotgun (WGS) entry which is preliminary data.</text>
</comment>
<dbReference type="EMBL" id="BAAANE010000007">
    <property type="protein sequence ID" value="GAA1645421.1"/>
    <property type="molecule type" value="Genomic_DNA"/>
</dbReference>
<organism evidence="1 2">
    <name type="scientific">Kribbella alba</name>
    <dbReference type="NCBI Taxonomy" id="190197"/>
    <lineage>
        <taxon>Bacteria</taxon>
        <taxon>Bacillati</taxon>
        <taxon>Actinomycetota</taxon>
        <taxon>Actinomycetes</taxon>
        <taxon>Propionibacteriales</taxon>
        <taxon>Kribbellaceae</taxon>
        <taxon>Kribbella</taxon>
    </lineage>
</organism>
<protein>
    <submittedName>
        <fullName evidence="1">Uncharacterized protein</fullName>
    </submittedName>
</protein>
<accession>A0ABP4RC40</accession>
<name>A0ABP4RC40_9ACTN</name>
<keyword evidence="2" id="KW-1185">Reference proteome</keyword>
<reference evidence="2" key="1">
    <citation type="journal article" date="2019" name="Int. J. Syst. Evol. Microbiol.">
        <title>The Global Catalogue of Microorganisms (GCM) 10K type strain sequencing project: providing services to taxonomists for standard genome sequencing and annotation.</title>
        <authorList>
            <consortium name="The Broad Institute Genomics Platform"/>
            <consortium name="The Broad Institute Genome Sequencing Center for Infectious Disease"/>
            <person name="Wu L."/>
            <person name="Ma J."/>
        </authorList>
    </citation>
    <scope>NUCLEOTIDE SEQUENCE [LARGE SCALE GENOMIC DNA]</scope>
    <source>
        <strain evidence="2">JCM 14306</strain>
    </source>
</reference>